<comment type="caution">
    <text evidence="9">The sequence shown here is derived from an EMBL/GenBank/DDBJ whole genome shotgun (WGS) entry which is preliminary data.</text>
</comment>
<comment type="similarity">
    <text evidence="2 4">Belongs to the flagella basal body rod proteins family.</text>
</comment>
<dbReference type="Pfam" id="PF06429">
    <property type="entry name" value="Flg_bbr_C"/>
    <property type="match status" value="1"/>
</dbReference>
<comment type="subcellular location">
    <subcellularLocation>
        <location evidence="1 4">Bacterial flagellum basal body</location>
    </subcellularLocation>
</comment>
<dbReference type="Pfam" id="PF22692">
    <property type="entry name" value="LlgE_F_G_D1"/>
    <property type="match status" value="1"/>
</dbReference>
<dbReference type="PANTHER" id="PTHR30435">
    <property type="entry name" value="FLAGELLAR PROTEIN"/>
    <property type="match status" value="1"/>
</dbReference>
<evidence type="ECO:0000259" key="7">
    <source>
        <dbReference type="Pfam" id="PF06429"/>
    </source>
</evidence>
<dbReference type="AlphaFoldDB" id="A0A4Q1KJL7"/>
<evidence type="ECO:0000256" key="4">
    <source>
        <dbReference type="RuleBase" id="RU362116"/>
    </source>
</evidence>
<evidence type="ECO:0000256" key="2">
    <source>
        <dbReference type="ARBA" id="ARBA00009677"/>
    </source>
</evidence>
<feature type="domain" description="Flagellar basal-body/hook protein C-terminal" evidence="7">
    <location>
        <begin position="202"/>
        <end position="244"/>
    </location>
</feature>
<evidence type="ECO:0000256" key="5">
    <source>
        <dbReference type="SAM" id="MobiDB-lite"/>
    </source>
</evidence>
<organism evidence="9 10">
    <name type="scientific">Sphingobium fluviale</name>
    <dbReference type="NCBI Taxonomy" id="2506423"/>
    <lineage>
        <taxon>Bacteria</taxon>
        <taxon>Pseudomonadati</taxon>
        <taxon>Pseudomonadota</taxon>
        <taxon>Alphaproteobacteria</taxon>
        <taxon>Sphingomonadales</taxon>
        <taxon>Sphingomonadaceae</taxon>
        <taxon>Sphingobium</taxon>
    </lineage>
</organism>
<protein>
    <submittedName>
        <fullName evidence="9">Flagellar hook basal-body protein</fullName>
    </submittedName>
</protein>
<gene>
    <name evidence="9" type="ORF">EQG66_06265</name>
</gene>
<dbReference type="GO" id="GO:0071978">
    <property type="term" value="P:bacterial-type flagellum-dependent swarming motility"/>
    <property type="evidence" value="ECO:0007669"/>
    <property type="project" value="TreeGrafter"/>
</dbReference>
<dbReference type="OrthoDB" id="9804559at2"/>
<dbReference type="InterPro" id="IPR053967">
    <property type="entry name" value="LlgE_F_G-like_D1"/>
</dbReference>
<dbReference type="RefSeq" id="WP_129403740.1">
    <property type="nucleotide sequence ID" value="NZ_SBKP01000004.1"/>
</dbReference>
<evidence type="ECO:0000313" key="10">
    <source>
        <dbReference type="Proteomes" id="UP000290958"/>
    </source>
</evidence>
<dbReference type="GO" id="GO:0009425">
    <property type="term" value="C:bacterial-type flagellum basal body"/>
    <property type="evidence" value="ECO:0007669"/>
    <property type="project" value="UniProtKB-SubCell"/>
</dbReference>
<evidence type="ECO:0000313" key="9">
    <source>
        <dbReference type="EMBL" id="RXR29550.1"/>
    </source>
</evidence>
<accession>A0A4Q1KJL7</accession>
<keyword evidence="9" id="KW-0969">Cilium</keyword>
<dbReference type="InterPro" id="IPR001444">
    <property type="entry name" value="Flag_bb_rod_N"/>
</dbReference>
<dbReference type="SUPFAM" id="SSF117143">
    <property type="entry name" value="Flagellar hook protein flgE"/>
    <property type="match status" value="1"/>
</dbReference>
<evidence type="ECO:0000259" key="8">
    <source>
        <dbReference type="Pfam" id="PF22692"/>
    </source>
</evidence>
<feature type="domain" description="Flagellar basal body rod protein N-terminal" evidence="6">
    <location>
        <begin position="13"/>
        <end position="35"/>
    </location>
</feature>
<dbReference type="EMBL" id="SBKP01000004">
    <property type="protein sequence ID" value="RXR29550.1"/>
    <property type="molecule type" value="Genomic_DNA"/>
</dbReference>
<keyword evidence="9" id="KW-0282">Flagellum</keyword>
<feature type="region of interest" description="Disordered" evidence="5">
    <location>
        <begin position="181"/>
        <end position="209"/>
    </location>
</feature>
<dbReference type="InterPro" id="IPR010930">
    <property type="entry name" value="Flg_bb/hook_C_dom"/>
</dbReference>
<evidence type="ECO:0000259" key="6">
    <source>
        <dbReference type="Pfam" id="PF00460"/>
    </source>
</evidence>
<keyword evidence="9" id="KW-0966">Cell projection</keyword>
<dbReference type="PANTHER" id="PTHR30435:SF19">
    <property type="entry name" value="FLAGELLAR BASAL-BODY ROD PROTEIN FLGG"/>
    <property type="match status" value="1"/>
</dbReference>
<name>A0A4Q1KJL7_9SPHN</name>
<sequence>MDISTYVLLSHEQALRRRLDIAANNMANSETAGFRREAPVFHEYVETMEGPPPREAPRDARATRFVQDYRARLDTRSGAFQPTGNPLDIMIDGPGWLAVHDAGGETAYTRAGFLKVSEAGELVTSGGAKVLDEGGQPIAIPPDALPTLAIAPDGTLSAQTGPLGRIGVTVFEDDSALSQRGDGLMAGSGGRSLGANETRIRSGGVEGSNVQPISETTELIDILRSYQSSMAISKAIDDLRRDAIGRLGRIG</sequence>
<dbReference type="Pfam" id="PF00460">
    <property type="entry name" value="Flg_bb_rod"/>
    <property type="match status" value="1"/>
</dbReference>
<feature type="domain" description="Flagellar hook protein FlgE/F/G-like D1" evidence="8">
    <location>
        <begin position="90"/>
        <end position="158"/>
    </location>
</feature>
<reference evidence="10" key="1">
    <citation type="submission" date="2019-01" db="EMBL/GenBank/DDBJ databases">
        <title>Cytophagaceae bacterium strain CAR-16.</title>
        <authorList>
            <person name="Chen W.-M."/>
        </authorList>
    </citation>
    <scope>NUCLEOTIDE SEQUENCE [LARGE SCALE GENOMIC DNA]</scope>
    <source>
        <strain evidence="10">CHR27</strain>
    </source>
</reference>
<dbReference type="NCBIfam" id="TIGR03506">
    <property type="entry name" value="FlgEFG_subfam"/>
    <property type="match status" value="1"/>
</dbReference>
<keyword evidence="3 4" id="KW-0975">Bacterial flagellum</keyword>
<keyword evidence="10" id="KW-1185">Reference proteome</keyword>
<proteinExistence type="inferred from homology"/>
<dbReference type="InterPro" id="IPR037925">
    <property type="entry name" value="FlgE/F/G-like"/>
</dbReference>
<evidence type="ECO:0000256" key="1">
    <source>
        <dbReference type="ARBA" id="ARBA00004117"/>
    </source>
</evidence>
<evidence type="ECO:0000256" key="3">
    <source>
        <dbReference type="ARBA" id="ARBA00023143"/>
    </source>
</evidence>
<dbReference type="Proteomes" id="UP000290958">
    <property type="component" value="Unassembled WGS sequence"/>
</dbReference>
<dbReference type="InterPro" id="IPR020013">
    <property type="entry name" value="Flagellar_FlgE/F/G"/>
</dbReference>